<dbReference type="AlphaFoldDB" id="A0A8J3RKZ3"/>
<dbReference type="SUPFAM" id="SSF54427">
    <property type="entry name" value="NTF2-like"/>
    <property type="match status" value="1"/>
</dbReference>
<name>A0A8J3RKZ3_9ACTN</name>
<protein>
    <recommendedName>
        <fullName evidence="1">SnoaL-like domain-containing protein</fullName>
    </recommendedName>
</protein>
<evidence type="ECO:0000313" key="2">
    <source>
        <dbReference type="EMBL" id="GIH75534.1"/>
    </source>
</evidence>
<dbReference type="RefSeq" id="WP_203890194.1">
    <property type="nucleotide sequence ID" value="NZ_BOOH01000016.1"/>
</dbReference>
<dbReference type="PANTHER" id="PTHR41252:SF1">
    <property type="entry name" value="BLR2505 PROTEIN"/>
    <property type="match status" value="1"/>
</dbReference>
<proteinExistence type="predicted"/>
<dbReference type="Gene3D" id="3.10.450.50">
    <property type="match status" value="1"/>
</dbReference>
<dbReference type="Pfam" id="PF12680">
    <property type="entry name" value="SnoaL_2"/>
    <property type="match status" value="1"/>
</dbReference>
<dbReference type="PANTHER" id="PTHR41252">
    <property type="entry name" value="BLR2505 PROTEIN"/>
    <property type="match status" value="1"/>
</dbReference>
<dbReference type="InterPro" id="IPR032710">
    <property type="entry name" value="NTF2-like_dom_sf"/>
</dbReference>
<organism evidence="2 3">
    <name type="scientific">Planobispora longispora</name>
    <dbReference type="NCBI Taxonomy" id="28887"/>
    <lineage>
        <taxon>Bacteria</taxon>
        <taxon>Bacillati</taxon>
        <taxon>Actinomycetota</taxon>
        <taxon>Actinomycetes</taxon>
        <taxon>Streptosporangiales</taxon>
        <taxon>Streptosporangiaceae</taxon>
        <taxon>Planobispora</taxon>
    </lineage>
</organism>
<accession>A0A8J3RKZ3</accession>
<dbReference type="EMBL" id="BOOH01000016">
    <property type="protein sequence ID" value="GIH75534.1"/>
    <property type="molecule type" value="Genomic_DNA"/>
</dbReference>
<comment type="caution">
    <text evidence="2">The sequence shown here is derived from an EMBL/GenBank/DDBJ whole genome shotgun (WGS) entry which is preliminary data.</text>
</comment>
<dbReference type="InterPro" id="IPR037401">
    <property type="entry name" value="SnoaL-like"/>
</dbReference>
<evidence type="ECO:0000313" key="3">
    <source>
        <dbReference type="Proteomes" id="UP000616724"/>
    </source>
</evidence>
<keyword evidence="3" id="KW-1185">Reference proteome</keyword>
<dbReference type="Proteomes" id="UP000616724">
    <property type="component" value="Unassembled WGS sequence"/>
</dbReference>
<reference evidence="2 3" key="1">
    <citation type="submission" date="2021-01" db="EMBL/GenBank/DDBJ databases">
        <title>Whole genome shotgun sequence of Planobispora longispora NBRC 13918.</title>
        <authorList>
            <person name="Komaki H."/>
            <person name="Tamura T."/>
        </authorList>
    </citation>
    <scope>NUCLEOTIDE SEQUENCE [LARGE SCALE GENOMIC DNA]</scope>
    <source>
        <strain evidence="2 3">NBRC 13918</strain>
    </source>
</reference>
<feature type="domain" description="SnoaL-like" evidence="1">
    <location>
        <begin position="11"/>
        <end position="115"/>
    </location>
</feature>
<gene>
    <name evidence="2" type="ORF">Plo01_19630</name>
</gene>
<sequence>MQEHPNTELLRDGFAAFAKGDLDHIRDEMFADGIIWHFPGRNRLSGDYQGKDQVIRLFLRLFEETGGTFAAEPYQIMSNEDYAVALVRLRGERGGKRLDLTGVNVFRQVNGKTVEAWVYSDDQYAADEFWA</sequence>
<evidence type="ECO:0000259" key="1">
    <source>
        <dbReference type="Pfam" id="PF12680"/>
    </source>
</evidence>